<proteinExistence type="predicted"/>
<evidence type="ECO:0000313" key="1">
    <source>
        <dbReference type="EMBL" id="TGY67240.1"/>
    </source>
</evidence>
<protein>
    <submittedName>
        <fullName evidence="1">PLP-dependent aminotransferase family protein</fullName>
    </submittedName>
</protein>
<sequence>MKKYKTVYDHYRNAILDGYLKKGDALPSIRKACDQFQCSQTTIEHAYEQLVLDGYIEAIEKVGYRVRLEEAQIKLHREMEAAPDKAKEDLYDLDFRPRSVAIQTSDVQTWKRYIRQTFENEVMNTYGDPQGEFVLRQALSLYAYKNRGVMCRTEQVLVGPNYQTLLFVLCGMFDVPGVVGMEKPFHPQAHRVFESYGWEVREVELVDDADLSEIDMLYVNSSSTGPKKEPLSASLRDYLLEQADLHDFLIIEDDYNGELTYRSRSRRAMYGSDTNDRVIYCGSFSRLLLPSVRISYLVLNEMWTQYYLSHKTEYGPMASKLEQLAFASYIADGHLERHVRKLKRDYREKSLRMEQALAQHGFSFFLNEAYLSYVVQVDADPRKLSEEAEKADIGLLPMENGTVELSFASIEQENIAAAVSRFANLVRLSKNEL</sequence>
<keyword evidence="1" id="KW-0032">Aminotransferase</keyword>
<gene>
    <name evidence="1" type="ORF">E5336_00220</name>
</gene>
<dbReference type="EMBL" id="SRYG01000001">
    <property type="protein sequence ID" value="TGY67240.1"/>
    <property type="molecule type" value="Genomic_DNA"/>
</dbReference>
<dbReference type="Proteomes" id="UP000308836">
    <property type="component" value="Unassembled WGS sequence"/>
</dbReference>
<name>A0AC61RAD7_9FIRM</name>
<comment type="caution">
    <text evidence="1">The sequence shown here is derived from an EMBL/GenBank/DDBJ whole genome shotgun (WGS) entry which is preliminary data.</text>
</comment>
<organism evidence="1 2">
    <name type="scientific">Dubosiella muris</name>
    <dbReference type="NCBI Taxonomy" id="3038133"/>
    <lineage>
        <taxon>Bacteria</taxon>
        <taxon>Bacillati</taxon>
        <taxon>Bacillota</taxon>
        <taxon>Erysipelotrichia</taxon>
        <taxon>Erysipelotrichales</taxon>
        <taxon>Erysipelotrichaceae</taxon>
        <taxon>Dubosiella</taxon>
    </lineage>
</organism>
<keyword evidence="1" id="KW-0808">Transferase</keyword>
<accession>A0AC61RAD7</accession>
<keyword evidence="2" id="KW-1185">Reference proteome</keyword>
<evidence type="ECO:0000313" key="2">
    <source>
        <dbReference type="Proteomes" id="UP000308836"/>
    </source>
</evidence>
<reference evidence="1" key="1">
    <citation type="submission" date="2019-04" db="EMBL/GenBank/DDBJ databases">
        <title>Microbes associate with the intestines of laboratory mice.</title>
        <authorList>
            <person name="Navarre W."/>
            <person name="Wong E."/>
            <person name="Huang K."/>
            <person name="Tropini C."/>
            <person name="Ng K."/>
            <person name="Yu B."/>
        </authorList>
    </citation>
    <scope>NUCLEOTIDE SEQUENCE</scope>
    <source>
        <strain evidence="1">NM09_H32</strain>
    </source>
</reference>